<dbReference type="EMBL" id="BK016125">
    <property type="protein sequence ID" value="DAF97050.1"/>
    <property type="molecule type" value="Genomic_DNA"/>
</dbReference>
<protein>
    <submittedName>
        <fullName evidence="1">Uncharacterized protein</fullName>
    </submittedName>
</protein>
<sequence length="287" mass="32366">MYTILVSEDNELITTIKERIMQRSKLVDNLHFLVPQTYKDFDMNNFTAMLEYITPVSRELHTEILDKSEELYKDHIEFKFPIDTSITKEAGSIELLLTFIYVEMLADGTTVQHVRKISPTTIQIIAVPAWCNIIPDSALSALDQRLIEIEAMMKAANEMTSYLDQNKADNIRYDESTNTLQLTANGSLIGDQVTLKGSDSNIVSMTIDEDGNLIINYSDGRSENIGKVSGGACAGVYIPSYSDDGILTFTLKDKAEEPKYEFDIDSSNNWNPVEGVEQKSTYVWEKL</sequence>
<name>A0A8S5URL4_9CAUD</name>
<proteinExistence type="predicted"/>
<accession>A0A8S5URL4</accession>
<organism evidence="1">
    <name type="scientific">Siphoviridae sp. ctg6c78</name>
    <dbReference type="NCBI Taxonomy" id="2825603"/>
    <lineage>
        <taxon>Viruses</taxon>
        <taxon>Duplodnaviria</taxon>
        <taxon>Heunggongvirae</taxon>
        <taxon>Uroviricota</taxon>
        <taxon>Caudoviricetes</taxon>
    </lineage>
</organism>
<reference evidence="1" key="1">
    <citation type="journal article" date="2021" name="Proc. Natl. Acad. Sci. U.S.A.">
        <title>A Catalog of Tens of Thousands of Viruses from Human Metagenomes Reveals Hidden Associations with Chronic Diseases.</title>
        <authorList>
            <person name="Tisza M.J."/>
            <person name="Buck C.B."/>
        </authorList>
    </citation>
    <scope>NUCLEOTIDE SEQUENCE</scope>
    <source>
        <strain evidence="1">Ctg6c78</strain>
    </source>
</reference>
<evidence type="ECO:0000313" key="1">
    <source>
        <dbReference type="EMBL" id="DAF97050.1"/>
    </source>
</evidence>